<feature type="region of interest" description="Disordered" evidence="1">
    <location>
        <begin position="152"/>
        <end position="240"/>
    </location>
</feature>
<evidence type="ECO:0000256" key="1">
    <source>
        <dbReference type="SAM" id="MobiDB-lite"/>
    </source>
</evidence>
<protein>
    <recommendedName>
        <fullName evidence="3">General secretion pathway protein GspN</fullName>
    </recommendedName>
</protein>
<feature type="compositionally biased region" description="Low complexity" evidence="1">
    <location>
        <begin position="195"/>
        <end position="215"/>
    </location>
</feature>
<proteinExistence type="predicted"/>
<accession>A0AB74US41</accession>
<feature type="compositionally biased region" description="Basic and acidic residues" evidence="1">
    <location>
        <begin position="162"/>
        <end position="173"/>
    </location>
</feature>
<dbReference type="RefSeq" id="WP_395116344.1">
    <property type="nucleotide sequence ID" value="NZ_CP170721.1"/>
</dbReference>
<gene>
    <name evidence="2" type="ORF">ACFYG5_13320</name>
</gene>
<dbReference type="AlphaFoldDB" id="A0AB74US41"/>
<reference evidence="2" key="1">
    <citation type="submission" date="2024-10" db="EMBL/GenBank/DDBJ databases">
        <authorList>
            <person name="Lesea H.P."/>
            <person name="Kuehl J.V."/>
            <person name="Chandonia J.-M."/>
        </authorList>
    </citation>
    <scope>NUCLEOTIDE SEQUENCE</scope>
    <source>
        <strain evidence="2">FW102-FHT14D07</strain>
    </source>
</reference>
<feature type="compositionally biased region" description="Basic and acidic residues" evidence="1">
    <location>
        <begin position="219"/>
        <end position="240"/>
    </location>
</feature>
<evidence type="ECO:0008006" key="3">
    <source>
        <dbReference type="Google" id="ProtNLM"/>
    </source>
</evidence>
<evidence type="ECO:0000313" key="2">
    <source>
        <dbReference type="EMBL" id="XIA17539.1"/>
    </source>
</evidence>
<name>A0AB74US41_9GAMM</name>
<sequence length="240" mass="25415">MNAAQQRRLTPVLAGVAVLLGVLLLMLLGGVGRAIRWTAPRTLSPLPPAGSADLPQAVPLQQFSVVWSKPLFNPDRKPVAHASEGGSNLGDLELTGIIITPSLRMALLHDKNGNHEIRLRQGESLPDGSVTLVEVQQRSAVFDSAAGRTELKLPAGAPIDQVRGDAAPDRDRPPAAGASMLHPQPDASARPHFESGPGPARSSMAPAASNSPSRSTLEQLRRTIEKRRAERAAASHEGEH</sequence>
<dbReference type="EMBL" id="CP170721">
    <property type="protein sequence ID" value="XIA17539.1"/>
    <property type="molecule type" value="Genomic_DNA"/>
</dbReference>
<organism evidence="2">
    <name type="scientific">Rhodanobacter sp. FW102-FHT14D07</name>
    <dbReference type="NCBI Taxonomy" id="3351462"/>
    <lineage>
        <taxon>Bacteria</taxon>
        <taxon>Pseudomonadati</taxon>
        <taxon>Pseudomonadota</taxon>
        <taxon>Gammaproteobacteria</taxon>
        <taxon>Lysobacterales</taxon>
        <taxon>Rhodanobacteraceae</taxon>
        <taxon>Rhodanobacter</taxon>
    </lineage>
</organism>